<evidence type="ECO:0000313" key="3">
    <source>
        <dbReference type="Proteomes" id="UP001487740"/>
    </source>
</evidence>
<accession>A0AAW0TJW9</accession>
<feature type="compositionally biased region" description="Basic and acidic residues" evidence="1">
    <location>
        <begin position="68"/>
        <end position="95"/>
    </location>
</feature>
<dbReference type="EMBL" id="JARAKH010000030">
    <property type="protein sequence ID" value="KAK8387408.1"/>
    <property type="molecule type" value="Genomic_DNA"/>
</dbReference>
<evidence type="ECO:0000256" key="1">
    <source>
        <dbReference type="SAM" id="MobiDB-lite"/>
    </source>
</evidence>
<comment type="caution">
    <text evidence="2">The sequence shown here is derived from an EMBL/GenBank/DDBJ whole genome shotgun (WGS) entry which is preliminary data.</text>
</comment>
<gene>
    <name evidence="2" type="ORF">O3P69_018179</name>
</gene>
<name>A0AAW0TJW9_SCYPA</name>
<reference evidence="2 3" key="1">
    <citation type="submission" date="2023-03" db="EMBL/GenBank/DDBJ databases">
        <title>High-quality genome of Scylla paramamosain provides insights in environmental adaptation.</title>
        <authorList>
            <person name="Zhang L."/>
        </authorList>
    </citation>
    <scope>NUCLEOTIDE SEQUENCE [LARGE SCALE GENOMIC DNA]</scope>
    <source>
        <strain evidence="2">LZ_2023a</strain>
        <tissue evidence="2">Muscle</tissue>
    </source>
</reference>
<evidence type="ECO:0000313" key="2">
    <source>
        <dbReference type="EMBL" id="KAK8387408.1"/>
    </source>
</evidence>
<sequence>MSGCGADTTSYTTIWDFRHLFRDLGVPVLTNGGPQVATFLELNVAETRQPEDSRECSARSGDSPECSSHPDDSPECFTRLDDSPEGSTHHEDFVQ</sequence>
<keyword evidence="3" id="KW-1185">Reference proteome</keyword>
<feature type="region of interest" description="Disordered" evidence="1">
    <location>
        <begin position="46"/>
        <end position="95"/>
    </location>
</feature>
<dbReference type="Proteomes" id="UP001487740">
    <property type="component" value="Unassembled WGS sequence"/>
</dbReference>
<protein>
    <submittedName>
        <fullName evidence="2">Uncharacterized protein</fullName>
    </submittedName>
</protein>
<feature type="compositionally biased region" description="Basic and acidic residues" evidence="1">
    <location>
        <begin position="48"/>
        <end position="57"/>
    </location>
</feature>
<dbReference type="AlphaFoldDB" id="A0AAW0TJW9"/>
<organism evidence="2 3">
    <name type="scientific">Scylla paramamosain</name>
    <name type="common">Mud crab</name>
    <dbReference type="NCBI Taxonomy" id="85552"/>
    <lineage>
        <taxon>Eukaryota</taxon>
        <taxon>Metazoa</taxon>
        <taxon>Ecdysozoa</taxon>
        <taxon>Arthropoda</taxon>
        <taxon>Crustacea</taxon>
        <taxon>Multicrustacea</taxon>
        <taxon>Malacostraca</taxon>
        <taxon>Eumalacostraca</taxon>
        <taxon>Eucarida</taxon>
        <taxon>Decapoda</taxon>
        <taxon>Pleocyemata</taxon>
        <taxon>Brachyura</taxon>
        <taxon>Eubrachyura</taxon>
        <taxon>Portunoidea</taxon>
        <taxon>Portunidae</taxon>
        <taxon>Portuninae</taxon>
        <taxon>Scylla</taxon>
    </lineage>
</organism>
<proteinExistence type="predicted"/>